<proteinExistence type="predicted"/>
<protein>
    <submittedName>
        <fullName evidence="1">Uncharacterized protein</fullName>
    </submittedName>
</protein>
<reference evidence="1 2" key="1">
    <citation type="journal article" date="2018" name="Gigascience">
        <title>Genomes of trombidid mites reveal novel predicted allergens and laterally-transferred genes associated with secondary metabolism.</title>
        <authorList>
            <person name="Dong X."/>
            <person name="Chaisiri K."/>
            <person name="Xia D."/>
            <person name="Armstrong S.D."/>
            <person name="Fang Y."/>
            <person name="Donnelly M.J."/>
            <person name="Kadowaki T."/>
            <person name="McGarry J.W."/>
            <person name="Darby A.C."/>
            <person name="Makepeace B.L."/>
        </authorList>
    </citation>
    <scope>NUCLEOTIDE SEQUENCE [LARGE SCALE GENOMIC DNA]</scope>
    <source>
        <strain evidence="1">UoL-UT</strain>
    </source>
</reference>
<dbReference type="OrthoDB" id="8744624at2759"/>
<evidence type="ECO:0000313" key="2">
    <source>
        <dbReference type="Proteomes" id="UP000288716"/>
    </source>
</evidence>
<gene>
    <name evidence="1" type="ORF">B4U80_00199</name>
</gene>
<comment type="caution">
    <text evidence="1">The sequence shown here is derived from an EMBL/GenBank/DDBJ whole genome shotgun (WGS) entry which is preliminary data.</text>
</comment>
<name>A0A443SWP3_9ACAR</name>
<dbReference type="AlphaFoldDB" id="A0A443SWP3"/>
<sequence>MTEPVCLDLSKKGSEERIKVTNNDNYPNVLSRPLSVCTNCNICGDVDVTYKVLLNKDDREPDTPYFPYLQRCLPSNEEMSLASSSPVLLVCTFCYHSLMAQWIAYETSPNNEDVDATRRIYNVVNYVCYICGVITYRNRIKSITVKDFPFLVDHPRPAGALSINGGESWRDFERMKVPLEMRKYNWIALPMPPDSNGIFGQVSSDAQKKEIGLTATLKTRSPEPMEATTNVSSAIIM</sequence>
<dbReference type="PANTHER" id="PTHR40240">
    <property type="entry name" value="PLEXUS, ISOFORM A"/>
    <property type="match status" value="1"/>
</dbReference>
<accession>A0A443SWP3</accession>
<evidence type="ECO:0000313" key="1">
    <source>
        <dbReference type="EMBL" id="RWS31933.1"/>
    </source>
</evidence>
<dbReference type="VEuPathDB" id="VectorBase:LDEU000109"/>
<dbReference type="STRING" id="299467.A0A443SWP3"/>
<keyword evidence="2" id="KW-1185">Reference proteome</keyword>
<dbReference type="PANTHER" id="PTHR40240:SF1">
    <property type="entry name" value="PLEXUS, ISOFORM A"/>
    <property type="match status" value="1"/>
</dbReference>
<organism evidence="1 2">
    <name type="scientific">Leptotrombidium deliense</name>
    <dbReference type="NCBI Taxonomy" id="299467"/>
    <lineage>
        <taxon>Eukaryota</taxon>
        <taxon>Metazoa</taxon>
        <taxon>Ecdysozoa</taxon>
        <taxon>Arthropoda</taxon>
        <taxon>Chelicerata</taxon>
        <taxon>Arachnida</taxon>
        <taxon>Acari</taxon>
        <taxon>Acariformes</taxon>
        <taxon>Trombidiformes</taxon>
        <taxon>Prostigmata</taxon>
        <taxon>Anystina</taxon>
        <taxon>Parasitengona</taxon>
        <taxon>Trombiculoidea</taxon>
        <taxon>Trombiculidae</taxon>
        <taxon>Leptotrombidium</taxon>
    </lineage>
</organism>
<dbReference type="EMBL" id="NCKV01000024">
    <property type="protein sequence ID" value="RWS31933.1"/>
    <property type="molecule type" value="Genomic_DNA"/>
</dbReference>
<dbReference type="Proteomes" id="UP000288716">
    <property type="component" value="Unassembled WGS sequence"/>
</dbReference>